<evidence type="ECO:0000313" key="2">
    <source>
        <dbReference type="EMBL" id="MCV7170603.1"/>
    </source>
</evidence>
<protein>
    <submittedName>
        <fullName evidence="2">Secretion protein EccK</fullName>
    </submittedName>
</protein>
<feature type="region of interest" description="Disordered" evidence="1">
    <location>
        <begin position="1"/>
        <end position="22"/>
    </location>
</feature>
<dbReference type="AlphaFoldDB" id="A0A9X2Y9S7"/>
<evidence type="ECO:0000256" key="1">
    <source>
        <dbReference type="SAM" id="MobiDB-lite"/>
    </source>
</evidence>
<keyword evidence="3" id="KW-1185">Reference proteome</keyword>
<dbReference type="RefSeq" id="WP_264012787.1">
    <property type="nucleotide sequence ID" value="NZ_JACKSJ010000093.1"/>
</dbReference>
<sequence>MAPPSVAPASAPPAAAAAAAPIPVSTARRERDAIAAVSRRGNDPSQVATRIAAALNAIPTQDFGFYWVTALTVDGTIVVANSYGIGYIPEGVNLPEQVKMASADESIPAVDRGKWATYPMLTLKGWAEEHSTTLRMVIATESQFQGFDPGAAKMILQPDDIPENGQMQGRSRLEVIAPQAAAQLAAVSDADLPELLPVAPADGTPPADETFQKWFSVMKPMMSQSDERGQFHLKAFIEYANYSQEKALHSAHTAADATTLRAAIADWIYWQHLGVLTSDALSELQPS</sequence>
<proteinExistence type="predicted"/>
<feature type="compositionally biased region" description="Low complexity" evidence="1">
    <location>
        <begin position="7"/>
        <end position="22"/>
    </location>
</feature>
<organism evidence="2 3">
    <name type="scientific">[Mycobacterium] manitobense</name>
    <dbReference type="NCBI Taxonomy" id="190147"/>
    <lineage>
        <taxon>Bacteria</taxon>
        <taxon>Bacillati</taxon>
        <taxon>Actinomycetota</taxon>
        <taxon>Actinomycetes</taxon>
        <taxon>Mycobacteriales</taxon>
        <taxon>Mycobacteriaceae</taxon>
        <taxon>Mycolicibacterium</taxon>
    </lineage>
</organism>
<evidence type="ECO:0000313" key="3">
    <source>
        <dbReference type="Proteomes" id="UP001140293"/>
    </source>
</evidence>
<reference evidence="2" key="2">
    <citation type="journal article" date="2022" name="BMC Genomics">
        <title>Comparative genome analysis of mycobacteria focusing on tRNA and non-coding RNA.</title>
        <authorList>
            <person name="Behra P.R.K."/>
            <person name="Pettersson B.M.F."/>
            <person name="Ramesh M."/>
            <person name="Das S."/>
            <person name="Dasgupta S."/>
            <person name="Kirsebom L.A."/>
        </authorList>
    </citation>
    <scope>NUCLEOTIDE SEQUENCE</scope>
    <source>
        <strain evidence="2">DSM 44615</strain>
    </source>
</reference>
<dbReference type="Proteomes" id="UP001140293">
    <property type="component" value="Unassembled WGS sequence"/>
</dbReference>
<name>A0A9X2Y9S7_9MYCO</name>
<comment type="caution">
    <text evidence="2">The sequence shown here is derived from an EMBL/GenBank/DDBJ whole genome shotgun (WGS) entry which is preliminary data.</text>
</comment>
<reference evidence="2" key="1">
    <citation type="submission" date="2020-07" db="EMBL/GenBank/DDBJ databases">
        <authorList>
            <person name="Pettersson B.M.F."/>
            <person name="Behra P.R.K."/>
            <person name="Ramesh M."/>
            <person name="Das S."/>
            <person name="Dasgupta S."/>
            <person name="Kirsebom L.A."/>
        </authorList>
    </citation>
    <scope>NUCLEOTIDE SEQUENCE</scope>
    <source>
        <strain evidence="2">DSM 44615</strain>
    </source>
</reference>
<accession>A0A9X2Y9S7</accession>
<dbReference type="EMBL" id="JACKSJ010000093">
    <property type="protein sequence ID" value="MCV7170603.1"/>
    <property type="molecule type" value="Genomic_DNA"/>
</dbReference>
<gene>
    <name evidence="2" type="ORF">H7I41_11820</name>
</gene>